<evidence type="ECO:0000313" key="1">
    <source>
        <dbReference type="EMBL" id="EBR4981675.1"/>
    </source>
</evidence>
<name>A0A5U7QX16_SALER</name>
<protein>
    <submittedName>
        <fullName evidence="1">Uncharacterized protein</fullName>
    </submittedName>
</protein>
<accession>A0A5U7QX16</accession>
<reference evidence="1" key="1">
    <citation type="submission" date="2018-07" db="EMBL/GenBank/DDBJ databases">
        <authorList>
            <consortium name="PulseNet: The National Subtyping Network for Foodborne Disease Surveillance"/>
            <person name="Tarr C.L."/>
            <person name="Trees E."/>
            <person name="Katz L.S."/>
            <person name="Carleton-Romer H.A."/>
            <person name="Stroika S."/>
            <person name="Kucerova Z."/>
            <person name="Roache K.F."/>
            <person name="Sabol A.L."/>
            <person name="Besser J."/>
            <person name="Gerner-Smidt P."/>
        </authorList>
    </citation>
    <scope>NUCLEOTIDE SEQUENCE</scope>
    <source>
        <strain evidence="1">PNUSAS010646</strain>
    </source>
</reference>
<comment type="caution">
    <text evidence="1">The sequence shown here is derived from an EMBL/GenBank/DDBJ whole genome shotgun (WGS) entry which is preliminary data.</text>
</comment>
<organism evidence="1">
    <name type="scientific">Salmonella enterica</name>
    <name type="common">Salmonella choleraesuis</name>
    <dbReference type="NCBI Taxonomy" id="28901"/>
    <lineage>
        <taxon>Bacteria</taxon>
        <taxon>Pseudomonadati</taxon>
        <taxon>Pseudomonadota</taxon>
        <taxon>Gammaproteobacteria</taxon>
        <taxon>Enterobacterales</taxon>
        <taxon>Enterobacteriaceae</taxon>
        <taxon>Salmonella</taxon>
    </lineage>
</organism>
<dbReference type="EMBL" id="AAGSLN010000035">
    <property type="protein sequence ID" value="EBR4981675.1"/>
    <property type="molecule type" value="Genomic_DNA"/>
</dbReference>
<dbReference type="AlphaFoldDB" id="A0A5U7QX16"/>
<gene>
    <name evidence="1" type="ORF">B6T46_22560</name>
</gene>
<sequence>MNKEMKLFFDDWITEQDQKVIGKKVVDLFIKYRNDKKMLLLFSKIVSGMGINDFSHTVKYLEQKYDETNINLPTEYKKEIIISVLTQLRKNELLDKHLDEYRMELINAITGFYRLVL</sequence>
<proteinExistence type="predicted"/>